<dbReference type="Gene3D" id="3.20.20.150">
    <property type="entry name" value="Divalent-metal-dependent TIM barrel enzymes"/>
    <property type="match status" value="1"/>
</dbReference>
<evidence type="ECO:0000313" key="3">
    <source>
        <dbReference type="Proteomes" id="UP000190797"/>
    </source>
</evidence>
<dbReference type="Pfam" id="PF01261">
    <property type="entry name" value="AP_endonuc_2"/>
    <property type="match status" value="1"/>
</dbReference>
<gene>
    <name evidence="2" type="ORF">BKM31_19470</name>
</gene>
<proteinExistence type="predicted"/>
<dbReference type="PANTHER" id="PTHR12110">
    <property type="entry name" value="HYDROXYPYRUVATE ISOMERASE"/>
    <property type="match status" value="1"/>
</dbReference>
<dbReference type="RefSeq" id="WP_186405068.1">
    <property type="nucleotide sequence ID" value="NZ_CP017717.1"/>
</dbReference>
<dbReference type="InterPro" id="IPR036237">
    <property type="entry name" value="Xyl_isomerase-like_sf"/>
</dbReference>
<dbReference type="SUPFAM" id="SSF51658">
    <property type="entry name" value="Xylose isomerase-like"/>
    <property type="match status" value="1"/>
</dbReference>
<feature type="domain" description="Xylose isomerase-like TIM barrel" evidence="1">
    <location>
        <begin position="29"/>
        <end position="270"/>
    </location>
</feature>
<sequence length="311" mass="33913">MSRQVKVSMGTWSTSFGMERPAGLEQTLKVAAAFGFDGVELAGFAGHVMIERYAEPAARRALAVMLDDLGLEPVLLAPAPHGPIAGLPPWPVAEDGEVVALHEKWWAEFFGLAAELGISRMRVDPGMRGPLPYGVDHRRVWDGVVGMFGRLAERGADSGCSVLWEVESGQPFNKPSQIVRLLDDVGHPNLSLLYDTGHFHAAAVSGHNQVQPEEVLPGGQVELVRRLRDRIGHVHLCDTDGDVARNLFSRKIGFGKGIVDFAELLPVLADCYQGEWWCVDVIPFGSDVWGDLWDGRAFVHDVVARHVGAVT</sequence>
<evidence type="ECO:0000313" key="2">
    <source>
        <dbReference type="EMBL" id="AQZ63350.1"/>
    </source>
</evidence>
<dbReference type="InterPro" id="IPR013022">
    <property type="entry name" value="Xyl_isomerase-like_TIM-brl"/>
</dbReference>
<dbReference type="KEGG" id="noa:BKM31_19470"/>
<accession>A0A1U9ZZK3</accession>
<dbReference type="Proteomes" id="UP000190797">
    <property type="component" value="Chromosome"/>
</dbReference>
<dbReference type="InterPro" id="IPR050312">
    <property type="entry name" value="IolE/XylAMocC-like"/>
</dbReference>
<protein>
    <recommendedName>
        <fullName evidence="1">Xylose isomerase-like TIM barrel domain-containing protein</fullName>
    </recommendedName>
</protein>
<keyword evidence="3" id="KW-1185">Reference proteome</keyword>
<dbReference type="EMBL" id="CP017717">
    <property type="protein sequence ID" value="AQZ63350.1"/>
    <property type="molecule type" value="Genomic_DNA"/>
</dbReference>
<dbReference type="STRING" id="1909395.BKM31_19470"/>
<name>A0A1U9ZZK3_9ACTN</name>
<dbReference type="AlphaFoldDB" id="A0A1U9ZZK3"/>
<organism evidence="2 3">
    <name type="scientific">[Actinomadura] parvosata subsp. kistnae</name>
    <dbReference type="NCBI Taxonomy" id="1909395"/>
    <lineage>
        <taxon>Bacteria</taxon>
        <taxon>Bacillati</taxon>
        <taxon>Actinomycetota</taxon>
        <taxon>Actinomycetes</taxon>
        <taxon>Streptosporangiales</taxon>
        <taxon>Streptosporangiaceae</taxon>
        <taxon>Nonomuraea</taxon>
    </lineage>
</organism>
<reference evidence="3" key="1">
    <citation type="journal article" date="2017" name="Med. Chem. Commun.">
        <title>Nonomuraea sp. ATCC 55076 harbours the largest actinomycete chromosome to date and the kistamicin biosynthetic gene cluster.</title>
        <authorList>
            <person name="Nazari B."/>
            <person name="Forneris C.C."/>
            <person name="Gibson M.I."/>
            <person name="Moon K."/>
            <person name="Schramma K.R."/>
            <person name="Seyedsayamdost M.R."/>
        </authorList>
    </citation>
    <scope>NUCLEOTIDE SEQUENCE [LARGE SCALE GENOMIC DNA]</scope>
    <source>
        <strain evidence="3">ATCC 55076</strain>
    </source>
</reference>
<evidence type="ECO:0000259" key="1">
    <source>
        <dbReference type="Pfam" id="PF01261"/>
    </source>
</evidence>